<keyword evidence="2" id="KW-0175">Coiled coil</keyword>
<accession>A0A484HJG3</accession>
<protein>
    <recommendedName>
        <fullName evidence="4">M23ase beta-sheet core domain-containing protein</fullName>
    </recommendedName>
</protein>
<dbReference type="InterPro" id="IPR016047">
    <property type="entry name" value="M23ase_b-sheet_dom"/>
</dbReference>
<feature type="coiled-coil region" evidence="2">
    <location>
        <begin position="158"/>
        <end position="185"/>
    </location>
</feature>
<sequence>MLYFNQTTFKILMGRLLGLALLMAAILALCPAPGHAVDADTPFEYDEIGIVTSNALKALPGPGHGRPLWGLKSGDRVKILRHEGRWLRVLHKGRTGYIQADPAHLCVIYKKKDRDAPDASEKTGRFGNQGEKIARAIRKSMAEVDDFVLQETDIIEYLNDADQTAAMLKEKAARIRSDLRRIRDDIRQSKTSLAALKGKVRAGEKHAEARLVALYKLNCLGSLQILVSAGSLNEIFHQKRALQTLLKRDETLLENFAADKKRLSEILKNLKRQKNRKTALESDLRQDLGEMLRAKKRKEILLKKIRMEKAYSLAAIRSLNRAASELNIAIQSFGFHESRVPGREIGNLNFTAHKGRLEMPVRGRIISRFGPYKSPQFNINHFRSGIEIKSRMGEPIHAVFGGSVLYSRWFKGYGNIIIIDHGDNYYTLYAHLEKLHKKKGDRVKTGEVIATVGDSGSIIGAGLYFEVRHHGKPVDPMKWFKRG</sequence>
<dbReference type="AlphaFoldDB" id="A0A484HJG3"/>
<dbReference type="Gene3D" id="6.10.250.3150">
    <property type="match status" value="1"/>
</dbReference>
<dbReference type="FunFam" id="2.70.70.10:FF:000003">
    <property type="entry name" value="Murein hydrolase activator EnvC"/>
    <property type="match status" value="1"/>
</dbReference>
<evidence type="ECO:0000313" key="5">
    <source>
        <dbReference type="EMBL" id="VEN73347.1"/>
    </source>
</evidence>
<dbReference type="GO" id="GO:0004222">
    <property type="term" value="F:metalloendopeptidase activity"/>
    <property type="evidence" value="ECO:0007669"/>
    <property type="project" value="TreeGrafter"/>
</dbReference>
<proteinExistence type="predicted"/>
<dbReference type="CDD" id="cd12797">
    <property type="entry name" value="M23_peptidase"/>
    <property type="match status" value="1"/>
</dbReference>
<evidence type="ECO:0000259" key="4">
    <source>
        <dbReference type="Pfam" id="PF01551"/>
    </source>
</evidence>
<keyword evidence="1 3" id="KW-0732">Signal</keyword>
<dbReference type="InterPro" id="IPR011055">
    <property type="entry name" value="Dup_hybrid_motif"/>
</dbReference>
<dbReference type="PANTHER" id="PTHR21666:SF289">
    <property type="entry name" value="L-ALA--D-GLU ENDOPEPTIDASE"/>
    <property type="match status" value="1"/>
</dbReference>
<gene>
    <name evidence="5" type="ORF">EPICR_160009</name>
</gene>
<dbReference type="InterPro" id="IPR050570">
    <property type="entry name" value="Cell_wall_metabolism_enzyme"/>
</dbReference>
<dbReference type="SUPFAM" id="SSF51261">
    <property type="entry name" value="Duplicated hybrid motif"/>
    <property type="match status" value="1"/>
</dbReference>
<dbReference type="Pfam" id="PF01551">
    <property type="entry name" value="Peptidase_M23"/>
    <property type="match status" value="1"/>
</dbReference>
<name>A0A484HJG3_9BACT</name>
<feature type="chain" id="PRO_5019757683" description="M23ase beta-sheet core domain-containing protein" evidence="3">
    <location>
        <begin position="37"/>
        <end position="483"/>
    </location>
</feature>
<dbReference type="Gene3D" id="2.70.70.10">
    <property type="entry name" value="Glucose Permease (Domain IIA)"/>
    <property type="match status" value="1"/>
</dbReference>
<feature type="signal peptide" evidence="3">
    <location>
        <begin position="1"/>
        <end position="36"/>
    </location>
</feature>
<organism evidence="5">
    <name type="scientific">uncultured Desulfobacteraceae bacterium</name>
    <dbReference type="NCBI Taxonomy" id="218296"/>
    <lineage>
        <taxon>Bacteria</taxon>
        <taxon>Pseudomonadati</taxon>
        <taxon>Thermodesulfobacteriota</taxon>
        <taxon>Desulfobacteria</taxon>
        <taxon>Desulfobacterales</taxon>
        <taxon>Desulfobacteraceae</taxon>
        <taxon>environmental samples</taxon>
    </lineage>
</organism>
<reference evidence="5" key="1">
    <citation type="submission" date="2019-01" db="EMBL/GenBank/DDBJ databases">
        <authorList>
            <consortium name="Genoscope - CEA"/>
            <person name="William W."/>
        </authorList>
    </citation>
    <scope>NUCLEOTIDE SEQUENCE</scope>
    <source>
        <strain evidence="5">CR-1</strain>
    </source>
</reference>
<dbReference type="PANTHER" id="PTHR21666">
    <property type="entry name" value="PEPTIDASE-RELATED"/>
    <property type="match status" value="1"/>
</dbReference>
<dbReference type="EMBL" id="CAACVI010000008">
    <property type="protein sequence ID" value="VEN73347.1"/>
    <property type="molecule type" value="Genomic_DNA"/>
</dbReference>
<feature type="coiled-coil region" evidence="2">
    <location>
        <begin position="253"/>
        <end position="287"/>
    </location>
</feature>
<feature type="domain" description="M23ase beta-sheet core" evidence="4">
    <location>
        <begin position="382"/>
        <end position="476"/>
    </location>
</feature>
<evidence type="ECO:0000256" key="1">
    <source>
        <dbReference type="ARBA" id="ARBA00022729"/>
    </source>
</evidence>
<evidence type="ECO:0000256" key="3">
    <source>
        <dbReference type="SAM" id="SignalP"/>
    </source>
</evidence>
<evidence type="ECO:0000256" key="2">
    <source>
        <dbReference type="SAM" id="Coils"/>
    </source>
</evidence>